<dbReference type="NCBIfam" id="TIGR00251">
    <property type="entry name" value="DUF167 family protein"/>
    <property type="match status" value="1"/>
</dbReference>
<gene>
    <name evidence="3" type="ORF">HBA54_05960</name>
</gene>
<evidence type="ECO:0000256" key="2">
    <source>
        <dbReference type="HAMAP-Rule" id="MF_00634"/>
    </source>
</evidence>
<accession>A0A967C4B5</accession>
<proteinExistence type="inferred from homology"/>
<dbReference type="SUPFAM" id="SSF69786">
    <property type="entry name" value="YggU-like"/>
    <property type="match status" value="1"/>
</dbReference>
<name>A0A967C4B5_9PROT</name>
<dbReference type="Proteomes" id="UP000761264">
    <property type="component" value="Unassembled WGS sequence"/>
</dbReference>
<dbReference type="InterPro" id="IPR036591">
    <property type="entry name" value="YggU-like_sf"/>
</dbReference>
<reference evidence="3" key="1">
    <citation type="submission" date="2020-03" db="EMBL/GenBank/DDBJ databases">
        <title>Genome of Pelagibius litoralis DSM 21314T.</title>
        <authorList>
            <person name="Wang G."/>
        </authorList>
    </citation>
    <scope>NUCLEOTIDE SEQUENCE</scope>
    <source>
        <strain evidence="3">DSM 21314</strain>
    </source>
</reference>
<dbReference type="Pfam" id="PF02594">
    <property type="entry name" value="DUF167"/>
    <property type="match status" value="1"/>
</dbReference>
<dbReference type="Gene3D" id="3.30.1200.10">
    <property type="entry name" value="YggU-like"/>
    <property type="match status" value="1"/>
</dbReference>
<dbReference type="SMART" id="SM01152">
    <property type="entry name" value="DUF167"/>
    <property type="match status" value="1"/>
</dbReference>
<organism evidence="3 4">
    <name type="scientific">Pelagibius litoralis</name>
    <dbReference type="NCBI Taxonomy" id="374515"/>
    <lineage>
        <taxon>Bacteria</taxon>
        <taxon>Pseudomonadati</taxon>
        <taxon>Pseudomonadota</taxon>
        <taxon>Alphaproteobacteria</taxon>
        <taxon>Rhodospirillales</taxon>
        <taxon>Rhodovibrionaceae</taxon>
        <taxon>Pelagibius</taxon>
    </lineage>
</organism>
<evidence type="ECO:0000256" key="1">
    <source>
        <dbReference type="ARBA" id="ARBA00010364"/>
    </source>
</evidence>
<dbReference type="HAMAP" id="MF_00634">
    <property type="entry name" value="UPF0235"/>
    <property type="match status" value="1"/>
</dbReference>
<evidence type="ECO:0000313" key="4">
    <source>
        <dbReference type="Proteomes" id="UP000761264"/>
    </source>
</evidence>
<sequence length="109" mass="11430">MSPGPFAPLLTAFWSTCASRDRVEGLGELDDGATVLKVRVSAPPENGKANAAMIKLLARTWRLPKSSLSLVAGQTNRRKTLLIAGDAAALGRDLASWAAARSRGSDPGE</sequence>
<dbReference type="InterPro" id="IPR003746">
    <property type="entry name" value="DUF167"/>
</dbReference>
<dbReference type="EMBL" id="JAAQPH010000004">
    <property type="protein sequence ID" value="NIA68130.1"/>
    <property type="molecule type" value="Genomic_DNA"/>
</dbReference>
<keyword evidence="4" id="KW-1185">Reference proteome</keyword>
<comment type="similarity">
    <text evidence="1 2">Belongs to the UPF0235 family.</text>
</comment>
<protein>
    <recommendedName>
        <fullName evidence="2">UPF0235 protein HBA54_05960</fullName>
    </recommendedName>
</protein>
<comment type="caution">
    <text evidence="3">The sequence shown here is derived from an EMBL/GenBank/DDBJ whole genome shotgun (WGS) entry which is preliminary data.</text>
</comment>
<evidence type="ECO:0000313" key="3">
    <source>
        <dbReference type="EMBL" id="NIA68130.1"/>
    </source>
</evidence>
<dbReference type="AlphaFoldDB" id="A0A967C4B5"/>